<reference evidence="5" key="1">
    <citation type="journal article" date="2015" name="Genome Announc.">
        <title>Genome sequence of the AIDS-associated pathogen Penicillium marneffei (ATCC18224) and its near taxonomic relative Talaromyces stipitatus (ATCC10500).</title>
        <authorList>
            <person name="Nierman W.C."/>
            <person name="Fedorova-Abrams N.D."/>
            <person name="Andrianopoulos A."/>
        </authorList>
    </citation>
    <scope>NUCLEOTIDE SEQUENCE [LARGE SCALE GENOMIC DNA]</scope>
    <source>
        <strain evidence="5">ATCC 10500 / CBS 375.48 / QM 6759 / NRRL 1006</strain>
    </source>
</reference>
<dbReference type="InterPro" id="IPR023210">
    <property type="entry name" value="NADP_OxRdtase_dom"/>
</dbReference>
<dbReference type="OMA" id="NLITRGM"/>
<dbReference type="Proteomes" id="UP000001745">
    <property type="component" value="Unassembled WGS sequence"/>
</dbReference>
<proteinExistence type="inferred from homology"/>
<evidence type="ECO:0000313" key="4">
    <source>
        <dbReference type="EMBL" id="EED14542.1"/>
    </source>
</evidence>
<organism evidence="4 5">
    <name type="scientific">Talaromyces stipitatus (strain ATCC 10500 / CBS 375.48 / QM 6759 / NRRL 1006)</name>
    <name type="common">Penicillium stipitatum</name>
    <dbReference type="NCBI Taxonomy" id="441959"/>
    <lineage>
        <taxon>Eukaryota</taxon>
        <taxon>Fungi</taxon>
        <taxon>Dikarya</taxon>
        <taxon>Ascomycota</taxon>
        <taxon>Pezizomycotina</taxon>
        <taxon>Eurotiomycetes</taxon>
        <taxon>Eurotiomycetidae</taxon>
        <taxon>Eurotiales</taxon>
        <taxon>Trichocomaceae</taxon>
        <taxon>Talaromyces</taxon>
        <taxon>Talaromyces sect. Talaromyces</taxon>
    </lineage>
</organism>
<dbReference type="GO" id="GO:0016491">
    <property type="term" value="F:oxidoreductase activity"/>
    <property type="evidence" value="ECO:0007669"/>
    <property type="project" value="UniProtKB-KW"/>
</dbReference>
<feature type="domain" description="NADP-dependent oxidoreductase" evidence="3">
    <location>
        <begin position="6"/>
        <end position="312"/>
    </location>
</feature>
<name>B8MN93_TALSN</name>
<dbReference type="PANTHER" id="PTHR43364:SF4">
    <property type="entry name" value="NAD(P)-LINKED OXIDOREDUCTASE SUPERFAMILY PROTEIN"/>
    <property type="match status" value="1"/>
</dbReference>
<dbReference type="PhylomeDB" id="B8MN93"/>
<dbReference type="eggNOG" id="ENOG502SMNT">
    <property type="taxonomic scope" value="Eukaryota"/>
</dbReference>
<evidence type="ECO:0000256" key="2">
    <source>
        <dbReference type="ARBA" id="ARBA00038157"/>
    </source>
</evidence>
<dbReference type="Gene3D" id="3.20.20.100">
    <property type="entry name" value="NADP-dependent oxidoreductase domain"/>
    <property type="match status" value="1"/>
</dbReference>
<protein>
    <submittedName>
        <fullName evidence="4">Oxidoreductase, putative</fullName>
    </submittedName>
</protein>
<sequence length="323" mass="35661">MVPHFIFGTATLGMDQTQFQNAESVTALLKTLEKLDIYRLDTGARYPPLNPGRSEQLIGEVPKELGSKFTVDTKIYTNTKTDGSGDLSSEAIEKSVNASLQRLQRVEGVNVLYVHRPDPATPLEEQIEEFNRQISQGRCKAWGISNMQPETLQAVLDLCENRGWQKPICYQGNYNLITRGMETRLLPILRARGISYNAFQPLAAGFLTGKLVNNQHAGSRFGDENPLGKSAQKLFGAAELLDAMNAFDTRVKACGLSSLEVAIRWIAHHSALSNEDGIILGASKTPQISETVELVRKGPLPAKVLDLTEELWDAVKEIRGQII</sequence>
<dbReference type="AlphaFoldDB" id="B8MN93"/>
<dbReference type="VEuPathDB" id="FungiDB:TSTA_107490"/>
<dbReference type="HOGENOM" id="CLU_023205_1_1_1"/>
<accession>B8MN93</accession>
<dbReference type="RefSeq" id="XP_002486780.1">
    <property type="nucleotide sequence ID" value="XM_002486735.1"/>
</dbReference>
<dbReference type="Pfam" id="PF00248">
    <property type="entry name" value="Aldo_ket_red"/>
    <property type="match status" value="1"/>
</dbReference>
<keyword evidence="5" id="KW-1185">Reference proteome</keyword>
<comment type="similarity">
    <text evidence="2">Belongs to the aldo/keto reductase family. Aldo/keto reductase 2 subfamily.</text>
</comment>
<dbReference type="GeneID" id="8106778"/>
<dbReference type="EMBL" id="EQ962658">
    <property type="protein sequence ID" value="EED14542.1"/>
    <property type="molecule type" value="Genomic_DNA"/>
</dbReference>
<dbReference type="SUPFAM" id="SSF51430">
    <property type="entry name" value="NAD(P)-linked oxidoreductase"/>
    <property type="match status" value="1"/>
</dbReference>
<gene>
    <name evidence="4" type="ORF">TSTA_107490</name>
</gene>
<dbReference type="InterPro" id="IPR036812">
    <property type="entry name" value="NAD(P)_OxRdtase_dom_sf"/>
</dbReference>
<evidence type="ECO:0000256" key="1">
    <source>
        <dbReference type="ARBA" id="ARBA00023002"/>
    </source>
</evidence>
<dbReference type="InParanoid" id="B8MN93"/>
<dbReference type="STRING" id="441959.B8MN93"/>
<dbReference type="InterPro" id="IPR050523">
    <property type="entry name" value="AKR_Detox_Biosynth"/>
</dbReference>
<dbReference type="OrthoDB" id="48988at2759"/>
<evidence type="ECO:0000259" key="3">
    <source>
        <dbReference type="Pfam" id="PF00248"/>
    </source>
</evidence>
<dbReference type="PANTHER" id="PTHR43364">
    <property type="entry name" value="NADH-SPECIFIC METHYLGLYOXAL REDUCTASE-RELATED"/>
    <property type="match status" value="1"/>
</dbReference>
<evidence type="ECO:0000313" key="5">
    <source>
        <dbReference type="Proteomes" id="UP000001745"/>
    </source>
</evidence>
<keyword evidence="1" id="KW-0560">Oxidoreductase</keyword>